<organism evidence="7 9">
    <name type="scientific">Actinobacillus seminis</name>
    <dbReference type="NCBI Taxonomy" id="722"/>
    <lineage>
        <taxon>Bacteria</taxon>
        <taxon>Pseudomonadati</taxon>
        <taxon>Pseudomonadota</taxon>
        <taxon>Gammaproteobacteria</taxon>
        <taxon>Pasteurellales</taxon>
        <taxon>Pasteurellaceae</taxon>
        <taxon>Actinobacillus</taxon>
    </lineage>
</organism>
<reference evidence="7 9" key="2">
    <citation type="submission" date="2018-06" db="EMBL/GenBank/DDBJ databases">
        <authorList>
            <consortium name="Pathogen Informatics"/>
            <person name="Doyle S."/>
        </authorList>
    </citation>
    <scope>NUCLEOTIDE SEQUENCE [LARGE SCALE GENOMIC DNA]</scope>
    <source>
        <strain evidence="7 9">NCTC10851</strain>
    </source>
</reference>
<dbReference type="InterPro" id="IPR018060">
    <property type="entry name" value="HTH_AraC"/>
</dbReference>
<dbReference type="NCBIfam" id="NF007860">
    <property type="entry name" value="PRK10572.1"/>
    <property type="match status" value="1"/>
</dbReference>
<reference evidence="6 8" key="1">
    <citation type="submission" date="2017-07" db="EMBL/GenBank/DDBJ databases">
        <title>Virulence factors identified in Actinobacillus seminis.</title>
        <authorList>
            <person name="Negrete-Abascal E."/>
            <person name="Vaca-Pacheco S."/>
            <person name="Montes-Garcia F."/>
            <person name="Leyto-Gil A.M."/>
            <person name="Fragoso-Garcia E."/>
            <person name="Carvente-Garcia R."/>
            <person name="Perez-Agueros S."/>
            <person name="Castelan-Sanchez H.G."/>
            <person name="Garcia-Molina A."/>
            <person name="Villamar T.E."/>
            <person name="Vazquez-Cruz C."/>
        </authorList>
    </citation>
    <scope>NUCLEOTIDE SEQUENCE [LARGE SCALE GENOMIC DNA]</scope>
    <source>
        <strain evidence="6 8">ATCC 15768</strain>
    </source>
</reference>
<accession>A0A263HC44</accession>
<dbReference type="EMBL" id="UFSB01000001">
    <property type="protein sequence ID" value="SUU38132.1"/>
    <property type="molecule type" value="Genomic_DNA"/>
</dbReference>
<dbReference type="SUPFAM" id="SSF46689">
    <property type="entry name" value="Homeodomain-like"/>
    <property type="match status" value="2"/>
</dbReference>
<dbReference type="Pfam" id="PF02311">
    <property type="entry name" value="AraC_binding"/>
    <property type="match status" value="1"/>
</dbReference>
<protein>
    <submittedName>
        <fullName evidence="7">DNA-binding transcriptional regulator AraC</fullName>
    </submittedName>
</protein>
<dbReference type="Proteomes" id="UP000215738">
    <property type="component" value="Unassembled WGS sequence"/>
</dbReference>
<feature type="domain" description="HTH araC/xylS-type" evidence="5">
    <location>
        <begin position="185"/>
        <end position="283"/>
    </location>
</feature>
<dbReference type="SUPFAM" id="SSF51215">
    <property type="entry name" value="Regulatory protein AraC"/>
    <property type="match status" value="1"/>
</dbReference>
<dbReference type="Pfam" id="PF12833">
    <property type="entry name" value="HTH_18"/>
    <property type="match status" value="1"/>
</dbReference>
<dbReference type="InterPro" id="IPR009057">
    <property type="entry name" value="Homeodomain-like_sf"/>
</dbReference>
<keyword evidence="3" id="KW-0010">Activator</keyword>
<dbReference type="InterPro" id="IPR020449">
    <property type="entry name" value="Tscrpt_reg_AraC-type_HTH"/>
</dbReference>
<dbReference type="OrthoDB" id="9803764at2"/>
<evidence type="ECO:0000313" key="7">
    <source>
        <dbReference type="EMBL" id="SUU38132.1"/>
    </source>
</evidence>
<dbReference type="Gene3D" id="1.10.10.60">
    <property type="entry name" value="Homeodomain-like"/>
    <property type="match status" value="2"/>
</dbReference>
<dbReference type="GO" id="GO:0003700">
    <property type="term" value="F:DNA-binding transcription factor activity"/>
    <property type="evidence" value="ECO:0007669"/>
    <property type="project" value="InterPro"/>
</dbReference>
<dbReference type="PRINTS" id="PR00032">
    <property type="entry name" value="HTHARAC"/>
</dbReference>
<dbReference type="PANTHER" id="PTHR43280">
    <property type="entry name" value="ARAC-FAMILY TRANSCRIPTIONAL REGULATOR"/>
    <property type="match status" value="1"/>
</dbReference>
<proteinExistence type="predicted"/>
<name>A0A263HC44_9PAST</name>
<evidence type="ECO:0000313" key="6">
    <source>
        <dbReference type="EMBL" id="OZN24582.1"/>
    </source>
</evidence>
<evidence type="ECO:0000256" key="4">
    <source>
        <dbReference type="ARBA" id="ARBA00023163"/>
    </source>
</evidence>
<dbReference type="InterPro" id="IPR018062">
    <property type="entry name" value="HTH_AraC-typ_CS"/>
</dbReference>
<dbReference type="Gene3D" id="2.60.120.280">
    <property type="entry name" value="Regulatory protein AraC"/>
    <property type="match status" value="1"/>
</dbReference>
<keyword evidence="1" id="KW-0805">Transcription regulation</keyword>
<sequence length="284" mass="33481">MPKSEINKQPNPLLPGYNFDAYLVAGCTPIEKGEELDFVINRPNGMKGYIINLTIKGKGTVFNDKNTFDCHIGDLLLFPPNAIHYYHRAEDCNYWHHQWIYFRPRGLWFNWLVWSNTINHVGRLRIPNEKMYQDILTLFQKIEKEYNSDDLLSEEMSMCLLEQLLIKCFKLDPSNKQTMLDHRILATCHFITDNLDKNHSIAEIATHIHISPSRLAHLFSQQIGTSIIKWREEQRMVKAQHLLHTSNAPIYYIARQLGYDDQLYFSRLFKRHTGLNPSEYRNSR</sequence>
<dbReference type="InterPro" id="IPR037923">
    <property type="entry name" value="HTH-like"/>
</dbReference>
<keyword evidence="4" id="KW-0804">Transcription</keyword>
<keyword evidence="2 7" id="KW-0238">DNA-binding</keyword>
<dbReference type="PROSITE" id="PS00041">
    <property type="entry name" value="HTH_ARAC_FAMILY_1"/>
    <property type="match status" value="1"/>
</dbReference>
<dbReference type="RefSeq" id="WP_094946622.1">
    <property type="nucleotide sequence ID" value="NZ_NLFK01000007.1"/>
</dbReference>
<dbReference type="Proteomes" id="UP000254507">
    <property type="component" value="Unassembled WGS sequence"/>
</dbReference>
<dbReference type="PANTHER" id="PTHR43280:SF25">
    <property type="entry name" value="ARABINOSE OPERON REGULATORY PROTEIN"/>
    <property type="match status" value="1"/>
</dbReference>
<dbReference type="InParanoid" id="A0A263HC44"/>
<dbReference type="AlphaFoldDB" id="A0A263HC44"/>
<gene>
    <name evidence="7" type="primary">araC_1</name>
    <name evidence="6" type="ORF">CFY87_07635</name>
    <name evidence="7" type="ORF">NCTC10851_01937</name>
</gene>
<dbReference type="InterPro" id="IPR003313">
    <property type="entry name" value="AraC-bd"/>
</dbReference>
<dbReference type="FunCoup" id="A0A263HC44">
    <property type="interactions" value="52"/>
</dbReference>
<evidence type="ECO:0000313" key="8">
    <source>
        <dbReference type="Proteomes" id="UP000215738"/>
    </source>
</evidence>
<evidence type="ECO:0000256" key="1">
    <source>
        <dbReference type="ARBA" id="ARBA00023015"/>
    </source>
</evidence>
<dbReference type="GO" id="GO:0043565">
    <property type="term" value="F:sequence-specific DNA binding"/>
    <property type="evidence" value="ECO:0007669"/>
    <property type="project" value="InterPro"/>
</dbReference>
<dbReference type="PROSITE" id="PS01124">
    <property type="entry name" value="HTH_ARAC_FAMILY_2"/>
    <property type="match status" value="1"/>
</dbReference>
<evidence type="ECO:0000259" key="5">
    <source>
        <dbReference type="PROSITE" id="PS01124"/>
    </source>
</evidence>
<keyword evidence="8" id="KW-1185">Reference proteome</keyword>
<dbReference type="EMBL" id="NLFK01000007">
    <property type="protein sequence ID" value="OZN24582.1"/>
    <property type="molecule type" value="Genomic_DNA"/>
</dbReference>
<dbReference type="SMART" id="SM00342">
    <property type="entry name" value="HTH_ARAC"/>
    <property type="match status" value="1"/>
</dbReference>
<evidence type="ECO:0000256" key="3">
    <source>
        <dbReference type="ARBA" id="ARBA00023159"/>
    </source>
</evidence>
<evidence type="ECO:0000313" key="9">
    <source>
        <dbReference type="Proteomes" id="UP000254507"/>
    </source>
</evidence>
<evidence type="ECO:0000256" key="2">
    <source>
        <dbReference type="ARBA" id="ARBA00023125"/>
    </source>
</evidence>